<sequence length="205" mass="22145">MWRTRHTGRMSSGLIDLKPSADRVAALLPNVEDSLLDGPTPCTDYRVRELLGHLDGLTAAFRAAADKELGPLTDTDPGDSTPILEPGWRERVPDLLDALVVAWRKADAWTGMTRAGNFDLPGEVAGIVALNEITLHGWDLATATGQDYRCDDETAEILLGFVTQFTDESRGAAWGPPVAVPDDAPVFDRVLAISGRDPAWSRPGT</sequence>
<dbReference type="NCBIfam" id="TIGR03086">
    <property type="entry name" value="TIGR03086 family metal-binding protein"/>
    <property type="match status" value="1"/>
</dbReference>
<feature type="domain" description="Mycothiol-dependent maleylpyruvate isomerase metal-binding" evidence="1">
    <location>
        <begin position="19"/>
        <end position="141"/>
    </location>
</feature>
<reference evidence="2 3" key="1">
    <citation type="submission" date="2020-06" db="EMBL/GenBank/DDBJ databases">
        <title>Actinokineospora xiongansis sp. nov., isolated from soil of Baiyangdian.</title>
        <authorList>
            <person name="Zhang X."/>
        </authorList>
    </citation>
    <scope>NUCLEOTIDE SEQUENCE [LARGE SCALE GENOMIC DNA]</scope>
    <source>
        <strain evidence="2 3">HBU206404</strain>
    </source>
</reference>
<dbReference type="InterPro" id="IPR024344">
    <property type="entry name" value="MDMPI_metal-binding"/>
</dbReference>
<organism evidence="2 3">
    <name type="scientific">Actinokineospora xionganensis</name>
    <dbReference type="NCBI Taxonomy" id="2684470"/>
    <lineage>
        <taxon>Bacteria</taxon>
        <taxon>Bacillati</taxon>
        <taxon>Actinomycetota</taxon>
        <taxon>Actinomycetes</taxon>
        <taxon>Pseudonocardiales</taxon>
        <taxon>Pseudonocardiaceae</taxon>
        <taxon>Actinokineospora</taxon>
    </lineage>
</organism>
<dbReference type="Gene3D" id="1.20.120.450">
    <property type="entry name" value="dinb family like domain"/>
    <property type="match status" value="1"/>
</dbReference>
<keyword evidence="3" id="KW-1185">Reference proteome</keyword>
<evidence type="ECO:0000313" key="2">
    <source>
        <dbReference type="EMBL" id="MBC6451551.1"/>
    </source>
</evidence>
<dbReference type="InterPro" id="IPR017520">
    <property type="entry name" value="CHP03086"/>
</dbReference>
<dbReference type="EMBL" id="JABVED010000034">
    <property type="protein sequence ID" value="MBC6451551.1"/>
    <property type="molecule type" value="Genomic_DNA"/>
</dbReference>
<gene>
    <name evidence="2" type="ORF">GPZ80_30845</name>
</gene>
<evidence type="ECO:0000313" key="3">
    <source>
        <dbReference type="Proteomes" id="UP000734823"/>
    </source>
</evidence>
<name>A0ABR7LGQ8_9PSEU</name>
<dbReference type="SUPFAM" id="SSF109854">
    <property type="entry name" value="DinB/YfiT-like putative metalloenzymes"/>
    <property type="match status" value="1"/>
</dbReference>
<proteinExistence type="predicted"/>
<dbReference type="InterPro" id="IPR017517">
    <property type="entry name" value="Maleyloyr_isom"/>
</dbReference>
<dbReference type="NCBIfam" id="TIGR03083">
    <property type="entry name" value="maleylpyruvate isomerase family mycothiol-dependent enzyme"/>
    <property type="match status" value="1"/>
</dbReference>
<dbReference type="Proteomes" id="UP000734823">
    <property type="component" value="Unassembled WGS sequence"/>
</dbReference>
<accession>A0ABR7LGQ8</accession>
<dbReference type="InterPro" id="IPR034660">
    <property type="entry name" value="DinB/YfiT-like"/>
</dbReference>
<dbReference type="Pfam" id="PF11716">
    <property type="entry name" value="MDMPI_N"/>
    <property type="match status" value="1"/>
</dbReference>
<evidence type="ECO:0000259" key="1">
    <source>
        <dbReference type="Pfam" id="PF11716"/>
    </source>
</evidence>
<protein>
    <submittedName>
        <fullName evidence="2">TIGR03086 family protein</fullName>
    </submittedName>
</protein>
<comment type="caution">
    <text evidence="2">The sequence shown here is derived from an EMBL/GenBank/DDBJ whole genome shotgun (WGS) entry which is preliminary data.</text>
</comment>